<evidence type="ECO:0000313" key="6">
    <source>
        <dbReference type="EMBL" id="MFC3148844.1"/>
    </source>
</evidence>
<organism evidence="6 7">
    <name type="scientific">Piscinibacterium candidicorallinum</name>
    <dbReference type="NCBI Taxonomy" id="1793872"/>
    <lineage>
        <taxon>Bacteria</taxon>
        <taxon>Pseudomonadati</taxon>
        <taxon>Pseudomonadota</taxon>
        <taxon>Betaproteobacteria</taxon>
        <taxon>Burkholderiales</taxon>
        <taxon>Piscinibacterium</taxon>
    </lineage>
</organism>
<protein>
    <submittedName>
        <fullName evidence="6">LysR family transcriptional regulator ArgP</fullName>
    </submittedName>
</protein>
<comment type="caution">
    <text evidence="6">The sequence shown here is derived from an EMBL/GenBank/DDBJ whole genome shotgun (WGS) entry which is preliminary data.</text>
</comment>
<keyword evidence="3" id="KW-0238">DNA-binding</keyword>
<evidence type="ECO:0000259" key="5">
    <source>
        <dbReference type="PROSITE" id="PS50931"/>
    </source>
</evidence>
<dbReference type="InterPro" id="IPR005119">
    <property type="entry name" value="LysR_subst-bd"/>
</dbReference>
<keyword evidence="7" id="KW-1185">Reference proteome</keyword>
<evidence type="ECO:0000256" key="1">
    <source>
        <dbReference type="ARBA" id="ARBA00009437"/>
    </source>
</evidence>
<dbReference type="NCBIfam" id="TIGR03298">
    <property type="entry name" value="argP"/>
    <property type="match status" value="1"/>
</dbReference>
<dbReference type="NCBIfam" id="NF009888">
    <property type="entry name" value="PRK13348.1"/>
    <property type="match status" value="1"/>
</dbReference>
<dbReference type="InterPro" id="IPR036388">
    <property type="entry name" value="WH-like_DNA-bd_sf"/>
</dbReference>
<feature type="domain" description="HTH lysR-type" evidence="5">
    <location>
        <begin position="3"/>
        <end position="59"/>
    </location>
</feature>
<dbReference type="Pfam" id="PF03466">
    <property type="entry name" value="LysR_substrate"/>
    <property type="match status" value="1"/>
</dbReference>
<dbReference type="InterPro" id="IPR000847">
    <property type="entry name" value="LysR_HTH_N"/>
</dbReference>
<sequence>MRLDTAQLAAFAAAVHHGSFEAAAGELHVTRSAVSQRVKTLEERVGQVLLRRSTPVEATAAGEALLRYVQQAQLLEQQALKQMGATAGSEAAPKLSIVVNADSLSTWFLPALAPISERHGALFNLIVEDQDHSAELLRQGRAHAAVTAEPQAVQGCRVQTLGTMNYLAVCSPAFMQRWFAGGVNADSLAVAPMLVFNAKDDLQHRYLRTITRRRIAPPQHRVPSSTAFLDLAGMGMAWGMVPEAMAREALRTGRVVELQPGQPLPVTLHWQTWKLQSELMRDLAAAVRQAFGASDQGR</sequence>
<evidence type="ECO:0000256" key="2">
    <source>
        <dbReference type="ARBA" id="ARBA00023015"/>
    </source>
</evidence>
<dbReference type="Pfam" id="PF00126">
    <property type="entry name" value="HTH_1"/>
    <property type="match status" value="1"/>
</dbReference>
<comment type="similarity">
    <text evidence="1">Belongs to the LysR transcriptional regulatory family.</text>
</comment>
<dbReference type="RefSeq" id="WP_377305155.1">
    <property type="nucleotide sequence ID" value="NZ_CP180191.1"/>
</dbReference>
<dbReference type="InterPro" id="IPR036390">
    <property type="entry name" value="WH_DNA-bd_sf"/>
</dbReference>
<dbReference type="Gene3D" id="3.40.190.290">
    <property type="match status" value="1"/>
</dbReference>
<dbReference type="NCBIfam" id="NF002964">
    <property type="entry name" value="PRK03635.1"/>
    <property type="match status" value="1"/>
</dbReference>
<dbReference type="Gene3D" id="1.10.10.10">
    <property type="entry name" value="Winged helix-like DNA-binding domain superfamily/Winged helix DNA-binding domain"/>
    <property type="match status" value="1"/>
</dbReference>
<gene>
    <name evidence="6" type="ORF">ACFOEN_14520</name>
</gene>
<dbReference type="SUPFAM" id="SSF53850">
    <property type="entry name" value="Periplasmic binding protein-like II"/>
    <property type="match status" value="1"/>
</dbReference>
<dbReference type="PANTHER" id="PTHR30579:SF2">
    <property type="entry name" value="HTH-TYPE TRANSCRIPTIONAL REGULATOR ARGP"/>
    <property type="match status" value="1"/>
</dbReference>
<evidence type="ECO:0000256" key="4">
    <source>
        <dbReference type="ARBA" id="ARBA00023163"/>
    </source>
</evidence>
<dbReference type="InterPro" id="IPR017685">
    <property type="entry name" value="ArgP"/>
</dbReference>
<dbReference type="Proteomes" id="UP001595556">
    <property type="component" value="Unassembled WGS sequence"/>
</dbReference>
<dbReference type="PANTHER" id="PTHR30579">
    <property type="entry name" value="TRANSCRIPTIONAL REGULATOR"/>
    <property type="match status" value="1"/>
</dbReference>
<dbReference type="PRINTS" id="PR00039">
    <property type="entry name" value="HTHLYSR"/>
</dbReference>
<proteinExistence type="inferred from homology"/>
<keyword evidence="4" id="KW-0804">Transcription</keyword>
<accession>A0ABV7H4J9</accession>
<dbReference type="InterPro" id="IPR050176">
    <property type="entry name" value="LTTR"/>
</dbReference>
<evidence type="ECO:0000313" key="7">
    <source>
        <dbReference type="Proteomes" id="UP001595556"/>
    </source>
</evidence>
<dbReference type="SUPFAM" id="SSF46785">
    <property type="entry name" value="Winged helix' DNA-binding domain"/>
    <property type="match status" value="1"/>
</dbReference>
<dbReference type="EMBL" id="JBHRTI010000010">
    <property type="protein sequence ID" value="MFC3148844.1"/>
    <property type="molecule type" value="Genomic_DNA"/>
</dbReference>
<dbReference type="PROSITE" id="PS50931">
    <property type="entry name" value="HTH_LYSR"/>
    <property type="match status" value="1"/>
</dbReference>
<reference evidence="7" key="1">
    <citation type="journal article" date="2019" name="Int. J. Syst. Evol. Microbiol.">
        <title>The Global Catalogue of Microorganisms (GCM) 10K type strain sequencing project: providing services to taxonomists for standard genome sequencing and annotation.</title>
        <authorList>
            <consortium name="The Broad Institute Genomics Platform"/>
            <consortium name="The Broad Institute Genome Sequencing Center for Infectious Disease"/>
            <person name="Wu L."/>
            <person name="Ma J."/>
        </authorList>
    </citation>
    <scope>NUCLEOTIDE SEQUENCE [LARGE SCALE GENOMIC DNA]</scope>
    <source>
        <strain evidence="7">KCTC 52168</strain>
    </source>
</reference>
<name>A0ABV7H4J9_9BURK</name>
<keyword evidence="2" id="KW-0805">Transcription regulation</keyword>
<evidence type="ECO:0000256" key="3">
    <source>
        <dbReference type="ARBA" id="ARBA00023125"/>
    </source>
</evidence>